<evidence type="ECO:0000313" key="2">
    <source>
        <dbReference type="Proteomes" id="UP000046392"/>
    </source>
</evidence>
<dbReference type="Proteomes" id="UP000046392">
    <property type="component" value="Unplaced"/>
</dbReference>
<organism evidence="2 3">
    <name type="scientific">Strongyloides papillosus</name>
    <name type="common">Intestinal threadworm</name>
    <dbReference type="NCBI Taxonomy" id="174720"/>
    <lineage>
        <taxon>Eukaryota</taxon>
        <taxon>Metazoa</taxon>
        <taxon>Ecdysozoa</taxon>
        <taxon>Nematoda</taxon>
        <taxon>Chromadorea</taxon>
        <taxon>Rhabditida</taxon>
        <taxon>Tylenchina</taxon>
        <taxon>Panagrolaimomorpha</taxon>
        <taxon>Strongyloidoidea</taxon>
        <taxon>Strongyloididae</taxon>
        <taxon>Strongyloides</taxon>
    </lineage>
</organism>
<dbReference type="AlphaFoldDB" id="A0A0N5BHH0"/>
<name>A0A0N5BHH0_STREA</name>
<feature type="compositionally biased region" description="Polar residues" evidence="1">
    <location>
        <begin position="145"/>
        <end position="161"/>
    </location>
</feature>
<evidence type="ECO:0000256" key="1">
    <source>
        <dbReference type="SAM" id="MobiDB-lite"/>
    </source>
</evidence>
<feature type="region of interest" description="Disordered" evidence="1">
    <location>
        <begin position="145"/>
        <end position="180"/>
    </location>
</feature>
<reference evidence="3" key="1">
    <citation type="submission" date="2017-02" db="UniProtKB">
        <authorList>
            <consortium name="WormBaseParasite"/>
        </authorList>
    </citation>
    <scope>IDENTIFICATION</scope>
</reference>
<evidence type="ECO:0000313" key="3">
    <source>
        <dbReference type="WBParaSite" id="SPAL_0000541000.1"/>
    </source>
</evidence>
<dbReference type="WBParaSite" id="SPAL_0000541000.1">
    <property type="protein sequence ID" value="SPAL_0000541000.1"/>
    <property type="gene ID" value="SPAL_0000541000"/>
</dbReference>
<proteinExistence type="predicted"/>
<feature type="region of interest" description="Disordered" evidence="1">
    <location>
        <begin position="102"/>
        <end position="124"/>
    </location>
</feature>
<protein>
    <submittedName>
        <fullName evidence="3">SHSP domain-containing protein</fullName>
    </submittedName>
</protein>
<sequence length="180" mass="19530">MSIYSQSLGLRRKEEITTVEIPLALPNNDDERCRIHDVIIREGLEEFISLENSGKLFITCKQPGTEAVSNGNQIPVNPTTLNNYTNPKTGNCSSHSPELCVNNNGTETTPTLSNEGSGESENQDEYLTGTVSGIHVNQNISNISSTQVPTSTISSTSNNHPTEPEGSGGNEPNYDLFNFN</sequence>
<accession>A0A0N5BHH0</accession>
<keyword evidence="2" id="KW-1185">Reference proteome</keyword>
<feature type="compositionally biased region" description="Polar residues" evidence="1">
    <location>
        <begin position="102"/>
        <end position="120"/>
    </location>
</feature>